<protein>
    <submittedName>
        <fullName evidence="2">Uncharacterized protein</fullName>
    </submittedName>
</protein>
<keyword evidence="3" id="KW-1185">Reference proteome</keyword>
<organism evidence="2 3">
    <name type="scientific">Paramecium sonneborni</name>
    <dbReference type="NCBI Taxonomy" id="65129"/>
    <lineage>
        <taxon>Eukaryota</taxon>
        <taxon>Sar</taxon>
        <taxon>Alveolata</taxon>
        <taxon>Ciliophora</taxon>
        <taxon>Intramacronucleata</taxon>
        <taxon>Oligohymenophorea</taxon>
        <taxon>Peniculida</taxon>
        <taxon>Parameciidae</taxon>
        <taxon>Paramecium</taxon>
    </lineage>
</organism>
<proteinExistence type="predicted"/>
<gene>
    <name evidence="2" type="ORF">PSON_ATCC_30995.1.T0100503</name>
</gene>
<feature type="region of interest" description="Disordered" evidence="1">
    <location>
        <begin position="1"/>
        <end position="20"/>
    </location>
</feature>
<name>A0A8S1KPX2_9CILI</name>
<dbReference type="Proteomes" id="UP000692954">
    <property type="component" value="Unassembled WGS sequence"/>
</dbReference>
<evidence type="ECO:0000256" key="1">
    <source>
        <dbReference type="SAM" id="MobiDB-lite"/>
    </source>
</evidence>
<evidence type="ECO:0000313" key="2">
    <source>
        <dbReference type="EMBL" id="CAD8056877.1"/>
    </source>
</evidence>
<dbReference type="EMBL" id="CAJJDN010000010">
    <property type="protein sequence ID" value="CAD8056877.1"/>
    <property type="molecule type" value="Genomic_DNA"/>
</dbReference>
<feature type="region of interest" description="Disordered" evidence="1">
    <location>
        <begin position="108"/>
        <end position="138"/>
    </location>
</feature>
<reference evidence="2" key="1">
    <citation type="submission" date="2021-01" db="EMBL/GenBank/DDBJ databases">
        <authorList>
            <consortium name="Genoscope - CEA"/>
            <person name="William W."/>
        </authorList>
    </citation>
    <scope>NUCLEOTIDE SEQUENCE</scope>
</reference>
<dbReference type="AlphaFoldDB" id="A0A8S1KPX2"/>
<dbReference type="OrthoDB" id="295586at2759"/>
<comment type="caution">
    <text evidence="2">The sequence shown here is derived from an EMBL/GenBank/DDBJ whole genome shotgun (WGS) entry which is preliminary data.</text>
</comment>
<sequence>MNTVLKGDQPYLEQQRKSTISPETGKHIQNTLHRRINFSQADLITPIAVKQNHKKQAISQGLQQLLKQSPYSKLVSQKSQLQLQYQDSFSQQYLNGYTPNQQQSQLLFKPDIKTPSLNSTTSSSIKPRMRNQAKDSLQKKSFDSYNAMSFREKDKQTISQLQNIISRTSILLLSYKEELQKNIIEKQDLIKQIEKLEQNKIKQ</sequence>
<accession>A0A8S1KPX2</accession>
<feature type="compositionally biased region" description="Polar residues" evidence="1">
    <location>
        <begin position="115"/>
        <end position="125"/>
    </location>
</feature>
<evidence type="ECO:0000313" key="3">
    <source>
        <dbReference type="Proteomes" id="UP000692954"/>
    </source>
</evidence>